<dbReference type="InterPro" id="IPR036388">
    <property type="entry name" value="WH-like_DNA-bd_sf"/>
</dbReference>
<gene>
    <name evidence="5" type="ordered locus">Zmob_0779</name>
</gene>
<feature type="domain" description="HTH asnC-type" evidence="4">
    <location>
        <begin position="8"/>
        <end position="74"/>
    </location>
</feature>
<dbReference type="InterPro" id="IPR019887">
    <property type="entry name" value="Tscrpt_reg_AsnC/Lrp_C"/>
</dbReference>
<keyword evidence="3" id="KW-0804">Transcription</keyword>
<dbReference type="SMART" id="SM00344">
    <property type="entry name" value="HTH_ASNC"/>
    <property type="match status" value="1"/>
</dbReference>
<proteinExistence type="predicted"/>
<evidence type="ECO:0000256" key="3">
    <source>
        <dbReference type="ARBA" id="ARBA00023163"/>
    </source>
</evidence>
<dbReference type="SUPFAM" id="SSF46785">
    <property type="entry name" value="Winged helix' DNA-binding domain"/>
    <property type="match status" value="1"/>
</dbReference>
<dbReference type="Pfam" id="PF01037">
    <property type="entry name" value="AsnC_trans_reg"/>
    <property type="match status" value="1"/>
</dbReference>
<dbReference type="KEGG" id="zmm:Zmob_0779"/>
<evidence type="ECO:0000313" key="5">
    <source>
        <dbReference type="EMBL" id="AEH62619.1"/>
    </source>
</evidence>
<dbReference type="Pfam" id="PF13412">
    <property type="entry name" value="HTH_24"/>
    <property type="match status" value="1"/>
</dbReference>
<protein>
    <submittedName>
        <fullName evidence="5">Transcriptional regulator, AsnC family</fullName>
    </submittedName>
</protein>
<dbReference type="Gene3D" id="3.30.70.920">
    <property type="match status" value="1"/>
</dbReference>
<dbReference type="HOGENOM" id="CLU_091233_0_1_5"/>
<reference evidence="5 6" key="1">
    <citation type="journal article" date="2011" name="J. Bacteriol.">
        <title>Genome sequence of the ethanol-producing Zymomonas mobilis subsp. mobilis lectotype strain ATCC 10988.</title>
        <authorList>
            <person name="Pappas K.M."/>
            <person name="Kouvelis V.N."/>
            <person name="Saunders E."/>
            <person name="Brettin T.S."/>
            <person name="Bruce D."/>
            <person name="Detter C."/>
            <person name="Balakireva M."/>
            <person name="Han C.S."/>
            <person name="Savvakis G."/>
            <person name="Kyrpides N.C."/>
            <person name="Typas M.A."/>
        </authorList>
    </citation>
    <scope>NUCLEOTIDE SEQUENCE [LARGE SCALE GENOMIC DNA]</scope>
    <source>
        <strain evidence="6">ATCC 10988 / DSM 424 / CCUG 17860 / LMG 404 / NCIMB 8938 / NRRL B-806 / ZM1</strain>
    </source>
</reference>
<dbReference type="AlphaFoldDB" id="A0A0H3FXW4"/>
<sequence length="158" mass="17898">MEKAYRNLDAFDRAILRIIQRDNKMPQRQIAEAVHLSAAAVQRRIAAMEKSGIIIRNQAVIDARSVQMTITAIVEVHLINERMDTVNNAKRLFHNAPEVQQCYYVTGGISFVLIMLLPDITAYEATTRRLFSDNDDIASFRTLIVLDLIKTGSEIIIP</sequence>
<dbReference type="InterPro" id="IPR000485">
    <property type="entry name" value="AsnC-type_HTH_dom"/>
</dbReference>
<organism evidence="5 6">
    <name type="scientific">Zymomonas mobilis subsp. mobilis (strain ATCC 10988 / DSM 424 / LMG 404 / NCIMB 8938 / NRRL B-806 / ZM1)</name>
    <dbReference type="NCBI Taxonomy" id="555217"/>
    <lineage>
        <taxon>Bacteria</taxon>
        <taxon>Pseudomonadati</taxon>
        <taxon>Pseudomonadota</taxon>
        <taxon>Alphaproteobacteria</taxon>
        <taxon>Sphingomonadales</taxon>
        <taxon>Zymomonadaceae</taxon>
        <taxon>Zymomonas</taxon>
    </lineage>
</organism>
<dbReference type="GO" id="GO:0005829">
    <property type="term" value="C:cytosol"/>
    <property type="evidence" value="ECO:0007669"/>
    <property type="project" value="TreeGrafter"/>
</dbReference>
<dbReference type="InterPro" id="IPR019888">
    <property type="entry name" value="Tscrpt_reg_AsnC-like"/>
</dbReference>
<dbReference type="GO" id="GO:0043565">
    <property type="term" value="F:sequence-specific DNA binding"/>
    <property type="evidence" value="ECO:0007669"/>
    <property type="project" value="InterPro"/>
</dbReference>
<name>A0A0H3FXW4_ZYMMA</name>
<dbReference type="eggNOG" id="COG1522">
    <property type="taxonomic scope" value="Bacteria"/>
</dbReference>
<dbReference type="InterPro" id="IPR011008">
    <property type="entry name" value="Dimeric_a/b-barrel"/>
</dbReference>
<dbReference type="OrthoDB" id="7856348at2"/>
<dbReference type="PANTHER" id="PTHR30154">
    <property type="entry name" value="LEUCINE-RESPONSIVE REGULATORY PROTEIN"/>
    <property type="match status" value="1"/>
</dbReference>
<dbReference type="PANTHER" id="PTHR30154:SF34">
    <property type="entry name" value="TRANSCRIPTIONAL REGULATOR AZLB"/>
    <property type="match status" value="1"/>
</dbReference>
<evidence type="ECO:0000256" key="2">
    <source>
        <dbReference type="ARBA" id="ARBA00023125"/>
    </source>
</evidence>
<dbReference type="SUPFAM" id="SSF54909">
    <property type="entry name" value="Dimeric alpha+beta barrel"/>
    <property type="match status" value="1"/>
</dbReference>
<keyword evidence="2" id="KW-0238">DNA-binding</keyword>
<dbReference type="RefSeq" id="WP_014500706.1">
    <property type="nucleotide sequence ID" value="NC_017262.1"/>
</dbReference>
<dbReference type="Proteomes" id="UP000001494">
    <property type="component" value="Chromosome"/>
</dbReference>
<accession>A0A0H3FXW4</accession>
<dbReference type="GO" id="GO:0043200">
    <property type="term" value="P:response to amino acid"/>
    <property type="evidence" value="ECO:0007669"/>
    <property type="project" value="TreeGrafter"/>
</dbReference>
<dbReference type="PRINTS" id="PR00033">
    <property type="entry name" value="HTHASNC"/>
</dbReference>
<evidence type="ECO:0000256" key="1">
    <source>
        <dbReference type="ARBA" id="ARBA00023015"/>
    </source>
</evidence>
<dbReference type="InterPro" id="IPR036390">
    <property type="entry name" value="WH_DNA-bd_sf"/>
</dbReference>
<dbReference type="PROSITE" id="PS50956">
    <property type="entry name" value="HTH_ASNC_2"/>
    <property type="match status" value="1"/>
</dbReference>
<dbReference type="EMBL" id="CP002850">
    <property type="protein sequence ID" value="AEH62619.1"/>
    <property type="molecule type" value="Genomic_DNA"/>
</dbReference>
<evidence type="ECO:0000313" key="6">
    <source>
        <dbReference type="Proteomes" id="UP000001494"/>
    </source>
</evidence>
<evidence type="ECO:0000259" key="4">
    <source>
        <dbReference type="PROSITE" id="PS50956"/>
    </source>
</evidence>
<dbReference type="Gene3D" id="1.10.10.10">
    <property type="entry name" value="Winged helix-like DNA-binding domain superfamily/Winged helix DNA-binding domain"/>
    <property type="match status" value="1"/>
</dbReference>
<keyword evidence="1" id="KW-0805">Transcription regulation</keyword>